<reference evidence="2" key="1">
    <citation type="submission" date="2018-05" db="EMBL/GenBank/DDBJ databases">
        <authorList>
            <person name="Lanie J.A."/>
            <person name="Ng W.-L."/>
            <person name="Kazmierczak K.M."/>
            <person name="Andrzejewski T.M."/>
            <person name="Davidsen T.M."/>
            <person name="Wayne K.J."/>
            <person name="Tettelin H."/>
            <person name="Glass J.I."/>
            <person name="Rusch D."/>
            <person name="Podicherti R."/>
            <person name="Tsui H.-C.T."/>
            <person name="Winkler M.E."/>
        </authorList>
    </citation>
    <scope>NUCLEOTIDE SEQUENCE</scope>
</reference>
<dbReference type="SUPFAM" id="SSF53633">
    <property type="entry name" value="Carbamate kinase-like"/>
    <property type="match status" value="1"/>
</dbReference>
<accession>A0A382T7Q1</accession>
<organism evidence="2">
    <name type="scientific">marine metagenome</name>
    <dbReference type="NCBI Taxonomy" id="408172"/>
    <lineage>
        <taxon>unclassified sequences</taxon>
        <taxon>metagenomes</taxon>
        <taxon>ecological metagenomes</taxon>
    </lineage>
</organism>
<evidence type="ECO:0000313" key="2">
    <source>
        <dbReference type="EMBL" id="SVD17331.1"/>
    </source>
</evidence>
<dbReference type="Gene3D" id="3.40.1160.10">
    <property type="entry name" value="Acetylglutamate kinase-like"/>
    <property type="match status" value="1"/>
</dbReference>
<sequence length="198" mass="22691">MWVVKLGGSLARSPELVKWLGVFYKLRRKINFVIIPGGGIFADHIRNLQKKIGFDNDLAHRLATLSTEQYGLFLLSKFKKLQLADDINSVKRIFRGNGVPIFLSSKMIRNSRDVKRNWEFTSDSISAWFCQKIGAKNLILVKSANIRKLIKPGSDLGLSKLQKRNIIDRCFKAYAKKAKLDVYCLGPKEWKEISLEDF</sequence>
<feature type="domain" description="Aspartate/glutamate/uridylate kinase" evidence="1">
    <location>
        <begin position="2"/>
        <end position="143"/>
    </location>
</feature>
<dbReference type="EMBL" id="UINC01134042">
    <property type="protein sequence ID" value="SVD17331.1"/>
    <property type="molecule type" value="Genomic_DNA"/>
</dbReference>
<gene>
    <name evidence="2" type="ORF">METZ01_LOCUS370185</name>
</gene>
<protein>
    <recommendedName>
        <fullName evidence="1">Aspartate/glutamate/uridylate kinase domain-containing protein</fullName>
    </recommendedName>
</protein>
<dbReference type="Pfam" id="PF00696">
    <property type="entry name" value="AA_kinase"/>
    <property type="match status" value="1"/>
</dbReference>
<dbReference type="InterPro" id="IPR001048">
    <property type="entry name" value="Asp/Glu/Uridylate_kinase"/>
</dbReference>
<name>A0A382T7Q1_9ZZZZ</name>
<dbReference type="InterPro" id="IPR036393">
    <property type="entry name" value="AceGlu_kinase-like_sf"/>
</dbReference>
<dbReference type="AlphaFoldDB" id="A0A382T7Q1"/>
<evidence type="ECO:0000259" key="1">
    <source>
        <dbReference type="Pfam" id="PF00696"/>
    </source>
</evidence>
<proteinExistence type="predicted"/>
<feature type="non-terminal residue" evidence="2">
    <location>
        <position position="198"/>
    </location>
</feature>